<keyword evidence="2" id="KW-1185">Reference proteome</keyword>
<proteinExistence type="predicted"/>
<reference evidence="1" key="1">
    <citation type="submission" date="2023-03" db="EMBL/GenBank/DDBJ databases">
        <title>Massive genome expansion in bonnet fungi (Mycena s.s.) driven by repeated elements and novel gene families across ecological guilds.</title>
        <authorList>
            <consortium name="Lawrence Berkeley National Laboratory"/>
            <person name="Harder C.B."/>
            <person name="Miyauchi S."/>
            <person name="Viragh M."/>
            <person name="Kuo A."/>
            <person name="Thoen E."/>
            <person name="Andreopoulos B."/>
            <person name="Lu D."/>
            <person name="Skrede I."/>
            <person name="Drula E."/>
            <person name="Henrissat B."/>
            <person name="Morin E."/>
            <person name="Kohler A."/>
            <person name="Barry K."/>
            <person name="LaButti K."/>
            <person name="Morin E."/>
            <person name="Salamov A."/>
            <person name="Lipzen A."/>
            <person name="Mereny Z."/>
            <person name="Hegedus B."/>
            <person name="Baldrian P."/>
            <person name="Stursova M."/>
            <person name="Weitz H."/>
            <person name="Taylor A."/>
            <person name="Grigoriev I.V."/>
            <person name="Nagy L.G."/>
            <person name="Martin F."/>
            <person name="Kauserud H."/>
        </authorList>
    </citation>
    <scope>NUCLEOTIDE SEQUENCE</scope>
    <source>
        <strain evidence="1">CBHHK002</strain>
    </source>
</reference>
<name>A0AAD6ZGY6_9AGAR</name>
<protein>
    <submittedName>
        <fullName evidence="1">Uncharacterized protein</fullName>
    </submittedName>
</protein>
<gene>
    <name evidence="1" type="ORF">DFH08DRAFT_664670</name>
</gene>
<dbReference type="AlphaFoldDB" id="A0AAD6ZGY6"/>
<accession>A0AAD6ZGY6</accession>
<dbReference type="EMBL" id="JARIHO010000052">
    <property type="protein sequence ID" value="KAJ7321134.1"/>
    <property type="molecule type" value="Genomic_DNA"/>
</dbReference>
<feature type="non-terminal residue" evidence="1">
    <location>
        <position position="1"/>
    </location>
</feature>
<sequence length="281" mass="32472">YTQLQSHTPKTLRRLQESLNTFHSHKDVFIDLKIRKHFNIPKLHALQHYVDRIWALGSADGYNTELHERLHINFAKKAYQALNRRDYTSQMTIWLQRQEAFALRESYLDWLDDTLTAEARAPPEPSYPDVTVTQLETINGASDFTPAFTRFIRRDMPRCGILPNRHDHFAVFKKIMIHLAKNRYLSATPRKAQIRTTPPILARGCSPGTPAHFDTALIIEDPPSYRTSAGIEGLRVGQIRAIFQLPPQYGTYPHPLAYVEWFTPFNQPDPTTGMYTIQRSS</sequence>
<dbReference type="Proteomes" id="UP001218218">
    <property type="component" value="Unassembled WGS sequence"/>
</dbReference>
<comment type="caution">
    <text evidence="1">The sequence shown here is derived from an EMBL/GenBank/DDBJ whole genome shotgun (WGS) entry which is preliminary data.</text>
</comment>
<feature type="non-terminal residue" evidence="1">
    <location>
        <position position="281"/>
    </location>
</feature>
<evidence type="ECO:0000313" key="1">
    <source>
        <dbReference type="EMBL" id="KAJ7321134.1"/>
    </source>
</evidence>
<organism evidence="1 2">
    <name type="scientific">Mycena albidolilacea</name>
    <dbReference type="NCBI Taxonomy" id="1033008"/>
    <lineage>
        <taxon>Eukaryota</taxon>
        <taxon>Fungi</taxon>
        <taxon>Dikarya</taxon>
        <taxon>Basidiomycota</taxon>
        <taxon>Agaricomycotina</taxon>
        <taxon>Agaricomycetes</taxon>
        <taxon>Agaricomycetidae</taxon>
        <taxon>Agaricales</taxon>
        <taxon>Marasmiineae</taxon>
        <taxon>Mycenaceae</taxon>
        <taxon>Mycena</taxon>
    </lineage>
</organism>
<evidence type="ECO:0000313" key="2">
    <source>
        <dbReference type="Proteomes" id="UP001218218"/>
    </source>
</evidence>